<dbReference type="Proteomes" id="UP000233551">
    <property type="component" value="Unassembled WGS sequence"/>
</dbReference>
<dbReference type="EMBL" id="PGOL01001140">
    <property type="protein sequence ID" value="PKI60627.1"/>
    <property type="molecule type" value="Genomic_DNA"/>
</dbReference>
<protein>
    <submittedName>
        <fullName evidence="1">Uncharacterized protein</fullName>
    </submittedName>
</protein>
<organism evidence="1 2">
    <name type="scientific">Punica granatum</name>
    <name type="common">Pomegranate</name>
    <dbReference type="NCBI Taxonomy" id="22663"/>
    <lineage>
        <taxon>Eukaryota</taxon>
        <taxon>Viridiplantae</taxon>
        <taxon>Streptophyta</taxon>
        <taxon>Embryophyta</taxon>
        <taxon>Tracheophyta</taxon>
        <taxon>Spermatophyta</taxon>
        <taxon>Magnoliopsida</taxon>
        <taxon>eudicotyledons</taxon>
        <taxon>Gunneridae</taxon>
        <taxon>Pentapetalae</taxon>
        <taxon>rosids</taxon>
        <taxon>malvids</taxon>
        <taxon>Myrtales</taxon>
        <taxon>Lythraceae</taxon>
        <taxon>Punica</taxon>
    </lineage>
</organism>
<accession>A0A2I0JWD6</accession>
<proteinExistence type="predicted"/>
<dbReference type="AlphaFoldDB" id="A0A2I0JWD6"/>
<sequence>MGHMLNRLHCVLDEAAPILAGDAAIACECRLQGCGVVVARGGCLLVCRKLASSLELFWIAGGRCLTLWDSSSGEGVFTYPVDSRIRVCRSSCLLVIPVILALLVDHIFSFRLPEQPVKNFALTVQVSPFLGGLVTRPSGAPVSHALAYQDFPDDALAALSFIRHARQLWTILIKVHVYVVNNESRVYGPECGLSSGPALRAFGSRGLGVSTFSWGRVTDTRERRSRYLSFYDPKVEGG</sequence>
<keyword evidence="2" id="KW-1185">Reference proteome</keyword>
<evidence type="ECO:0000313" key="2">
    <source>
        <dbReference type="Proteomes" id="UP000233551"/>
    </source>
</evidence>
<reference evidence="1 2" key="1">
    <citation type="submission" date="2017-11" db="EMBL/GenBank/DDBJ databases">
        <title>De-novo sequencing of pomegranate (Punica granatum L.) genome.</title>
        <authorList>
            <person name="Akparov Z."/>
            <person name="Amiraslanov A."/>
            <person name="Hajiyeva S."/>
            <person name="Abbasov M."/>
            <person name="Kaur K."/>
            <person name="Hamwieh A."/>
            <person name="Solovyev V."/>
            <person name="Salamov A."/>
            <person name="Braich B."/>
            <person name="Kosarev P."/>
            <person name="Mahmoud A."/>
            <person name="Hajiyev E."/>
            <person name="Babayeva S."/>
            <person name="Izzatullayeva V."/>
            <person name="Mammadov A."/>
            <person name="Mammadov A."/>
            <person name="Sharifova S."/>
            <person name="Ojaghi J."/>
            <person name="Eynullazada K."/>
            <person name="Bayramov B."/>
            <person name="Abdulazimova A."/>
            <person name="Shahmuradov I."/>
        </authorList>
    </citation>
    <scope>NUCLEOTIDE SEQUENCE [LARGE SCALE GENOMIC DNA]</scope>
    <source>
        <strain evidence="2">cv. AG2017</strain>
        <tissue evidence="1">Leaf</tissue>
    </source>
</reference>
<gene>
    <name evidence="1" type="ORF">CRG98_018977</name>
</gene>
<comment type="caution">
    <text evidence="1">The sequence shown here is derived from an EMBL/GenBank/DDBJ whole genome shotgun (WGS) entry which is preliminary data.</text>
</comment>
<evidence type="ECO:0000313" key="1">
    <source>
        <dbReference type="EMBL" id="PKI60627.1"/>
    </source>
</evidence>
<name>A0A2I0JWD6_PUNGR</name>